<dbReference type="Pfam" id="PF14534">
    <property type="entry name" value="DUF4440"/>
    <property type="match status" value="1"/>
</dbReference>
<gene>
    <name evidence="2" type="ORF">GUY60_02175</name>
</gene>
<sequence length="142" mass="15336">MDDIFPAEALIGAERRLAAAVVAVDTHALDRLLHPQFVSIRPDGRSLDRSEEIDELVAGRLVVDRLVPEETLATVNGRAGITRRTLTAEGTDHGRPFHARVLCTRTWVQVPDGWLALLSRVGPAPTETSLGPKCGVRLTVGG</sequence>
<reference evidence="2" key="1">
    <citation type="submission" date="2020-01" db="EMBL/GenBank/DDBJ databases">
        <title>Whole-genome analyses of novel actinobacteria.</title>
        <authorList>
            <person name="Sahin N."/>
        </authorList>
    </citation>
    <scope>NUCLEOTIDE SEQUENCE</scope>
    <source>
        <strain evidence="2">YC537</strain>
    </source>
</reference>
<evidence type="ECO:0000313" key="3">
    <source>
        <dbReference type="Proteomes" id="UP000598297"/>
    </source>
</evidence>
<dbReference type="SUPFAM" id="SSF54427">
    <property type="entry name" value="NTF2-like"/>
    <property type="match status" value="1"/>
</dbReference>
<name>A0A964UJE0_9ACTN</name>
<organism evidence="2 3">
    <name type="scientific">Streptomyces boluensis</name>
    <dbReference type="NCBI Taxonomy" id="1775135"/>
    <lineage>
        <taxon>Bacteria</taxon>
        <taxon>Bacillati</taxon>
        <taxon>Actinomycetota</taxon>
        <taxon>Actinomycetes</taxon>
        <taxon>Kitasatosporales</taxon>
        <taxon>Streptomycetaceae</taxon>
        <taxon>Streptomyces</taxon>
    </lineage>
</organism>
<dbReference type="InterPro" id="IPR027843">
    <property type="entry name" value="DUF4440"/>
</dbReference>
<comment type="caution">
    <text evidence="2">The sequence shown here is derived from an EMBL/GenBank/DDBJ whole genome shotgun (WGS) entry which is preliminary data.</text>
</comment>
<evidence type="ECO:0000259" key="1">
    <source>
        <dbReference type="Pfam" id="PF14534"/>
    </source>
</evidence>
<accession>A0A964UJE0</accession>
<proteinExistence type="predicted"/>
<dbReference type="Proteomes" id="UP000598297">
    <property type="component" value="Unassembled WGS sequence"/>
</dbReference>
<dbReference type="EMBL" id="JAAAHS010000008">
    <property type="protein sequence ID" value="NBE50253.1"/>
    <property type="molecule type" value="Genomic_DNA"/>
</dbReference>
<evidence type="ECO:0000313" key="2">
    <source>
        <dbReference type="EMBL" id="NBE50253.1"/>
    </source>
</evidence>
<feature type="domain" description="DUF4440" evidence="1">
    <location>
        <begin position="12"/>
        <end position="115"/>
    </location>
</feature>
<dbReference type="InterPro" id="IPR032710">
    <property type="entry name" value="NTF2-like_dom_sf"/>
</dbReference>
<dbReference type="RefSeq" id="WP_161693130.1">
    <property type="nucleotide sequence ID" value="NZ_JAAAHS010000008.1"/>
</dbReference>
<protein>
    <submittedName>
        <fullName evidence="2">DUF4440 domain-containing protein</fullName>
    </submittedName>
</protein>
<dbReference type="Gene3D" id="3.10.450.50">
    <property type="match status" value="1"/>
</dbReference>
<dbReference type="AlphaFoldDB" id="A0A964UJE0"/>
<dbReference type="OrthoDB" id="3578550at2"/>
<keyword evidence="3" id="KW-1185">Reference proteome</keyword>